<feature type="transmembrane region" description="Helical" evidence="5">
    <location>
        <begin position="564"/>
        <end position="582"/>
    </location>
</feature>
<feature type="region of interest" description="Disordered" evidence="4">
    <location>
        <begin position="644"/>
        <end position="670"/>
    </location>
</feature>
<accession>A0AAN8YZ19</accession>
<dbReference type="InterPro" id="IPR002885">
    <property type="entry name" value="PPR_rpt"/>
</dbReference>
<dbReference type="Pfam" id="PF20431">
    <property type="entry name" value="E_motif"/>
    <property type="match status" value="1"/>
</dbReference>
<evidence type="ECO:0000256" key="3">
    <source>
        <dbReference type="PROSITE-ProRule" id="PRU00708"/>
    </source>
</evidence>
<sequence length="670" mass="74297">MPMRMHSKWTLLMAVIKRCKTVKQIQQVHSHTITASLLSHNHHQQLLTSILSALTLINLSQSDEYRGRLLSYAVSVFNLIPNPSTFCYNTMIRLHTLLSNSHDALLLFVRMRRLSIPLDSHTIPFVLKSAAASTSASASPSLVPALHSQAFLFGFLPDPFVLNSLISLYSLSGHLPHACQVFEEAFSSSTDIVSFNALLHALLKAGHTLHARLLFDRMPLRDPVSWATLLSGYVRSHQFCDAILLFRQMLYSSSQAPFRPDNVALVSALSACAHLGALQEGQAILHYIQDNRIPLDVFLSTALVDMFAKCGCIQTALDLFEASQFRNLFTWNALISGLAMHGDALLALHYFSRMIAAGVQPDGVTFLGLLAACCHAGLLREAQTIFYEMEVIYGVPRELKHYGCMADLLGRAGLISEAVEMIEGMPSRGDVFVWGGLLGGCRIHANAAVAEKAAKHVMEVSPEDGGVYSVMAGVYASVKRWDDLTKIRELVSAKRLKKNAGYSRIQLDGVIHEFVAGDRLHPQTSDIYSVLDGLREHQLEASWAPSYWNSYTVKFYKELLKGDYVPVFVALGMIVVSVSFGLHTAKQQLKHCPGVWVRKDKRETLPEVVEPDLVEEKAQCFIDRSFFRKVAHIQDSSLHNAVPNPIRGDPFVSKPRAESLKSVGIDPKHS</sequence>
<dbReference type="Pfam" id="PF01535">
    <property type="entry name" value="PPR"/>
    <property type="match status" value="6"/>
</dbReference>
<dbReference type="InterPro" id="IPR011990">
    <property type="entry name" value="TPR-like_helical_dom_sf"/>
</dbReference>
<keyword evidence="5" id="KW-0812">Transmembrane</keyword>
<dbReference type="InterPro" id="IPR046960">
    <property type="entry name" value="PPR_At4g14850-like_plant"/>
</dbReference>
<dbReference type="AlphaFoldDB" id="A0AAN8YZ19"/>
<keyword evidence="5" id="KW-0472">Membrane</keyword>
<dbReference type="FunFam" id="1.25.40.10:FF:000690">
    <property type="entry name" value="Pentatricopeptide repeat-containing protein"/>
    <property type="match status" value="1"/>
</dbReference>
<evidence type="ECO:0000313" key="6">
    <source>
        <dbReference type="EMBL" id="KAK6920429.1"/>
    </source>
</evidence>
<feature type="repeat" description="PPR" evidence="3">
    <location>
        <begin position="222"/>
        <end position="256"/>
    </location>
</feature>
<keyword evidence="5" id="KW-1133">Transmembrane helix</keyword>
<dbReference type="PANTHER" id="PTHR47926">
    <property type="entry name" value="PENTATRICOPEPTIDE REPEAT-CONTAINING PROTEIN"/>
    <property type="match status" value="1"/>
</dbReference>
<evidence type="ECO:0000256" key="5">
    <source>
        <dbReference type="SAM" id="Phobius"/>
    </source>
</evidence>
<reference evidence="6 7" key="1">
    <citation type="submission" date="2023-12" db="EMBL/GenBank/DDBJ databases">
        <title>A high-quality genome assembly for Dillenia turbinata (Dilleniales).</title>
        <authorList>
            <person name="Chanderbali A."/>
        </authorList>
    </citation>
    <scope>NUCLEOTIDE SEQUENCE [LARGE SCALE GENOMIC DNA]</scope>
    <source>
        <strain evidence="6">LSX21</strain>
        <tissue evidence="6">Leaf</tissue>
    </source>
</reference>
<dbReference type="Gene3D" id="1.25.40.10">
    <property type="entry name" value="Tetratricopeptide repeat domain"/>
    <property type="match status" value="2"/>
</dbReference>
<name>A0AAN8YZ19_9MAGN</name>
<evidence type="ECO:0000256" key="2">
    <source>
        <dbReference type="ARBA" id="ARBA00022737"/>
    </source>
</evidence>
<dbReference type="NCBIfam" id="TIGR00756">
    <property type="entry name" value="PPR"/>
    <property type="match status" value="3"/>
</dbReference>
<evidence type="ECO:0000256" key="4">
    <source>
        <dbReference type="SAM" id="MobiDB-lite"/>
    </source>
</evidence>
<dbReference type="Pfam" id="PF13041">
    <property type="entry name" value="PPR_2"/>
    <property type="match status" value="1"/>
</dbReference>
<proteinExistence type="inferred from homology"/>
<dbReference type="PROSITE" id="PS51375">
    <property type="entry name" value="PPR"/>
    <property type="match status" value="2"/>
</dbReference>
<dbReference type="GO" id="GO:0003729">
    <property type="term" value="F:mRNA binding"/>
    <property type="evidence" value="ECO:0007669"/>
    <property type="project" value="UniProtKB-ARBA"/>
</dbReference>
<dbReference type="EMBL" id="JBAMMX010000020">
    <property type="protein sequence ID" value="KAK6920429.1"/>
    <property type="molecule type" value="Genomic_DNA"/>
</dbReference>
<keyword evidence="2" id="KW-0677">Repeat</keyword>
<organism evidence="6 7">
    <name type="scientific">Dillenia turbinata</name>
    <dbReference type="NCBI Taxonomy" id="194707"/>
    <lineage>
        <taxon>Eukaryota</taxon>
        <taxon>Viridiplantae</taxon>
        <taxon>Streptophyta</taxon>
        <taxon>Embryophyta</taxon>
        <taxon>Tracheophyta</taxon>
        <taxon>Spermatophyta</taxon>
        <taxon>Magnoliopsida</taxon>
        <taxon>eudicotyledons</taxon>
        <taxon>Gunneridae</taxon>
        <taxon>Pentapetalae</taxon>
        <taxon>Dilleniales</taxon>
        <taxon>Dilleniaceae</taxon>
        <taxon>Dillenia</taxon>
    </lineage>
</organism>
<dbReference type="PANTHER" id="PTHR47926:SF436">
    <property type="entry name" value="PENTATRICOPEPTIDE REPEAT-CONTAINING PROTEIN ELI1, CHLOROPLASTIC-LIKE ISOFORM X2"/>
    <property type="match status" value="1"/>
</dbReference>
<feature type="repeat" description="PPR" evidence="3">
    <location>
        <begin position="327"/>
        <end position="361"/>
    </location>
</feature>
<dbReference type="Proteomes" id="UP001370490">
    <property type="component" value="Unassembled WGS sequence"/>
</dbReference>
<dbReference type="GO" id="GO:0009451">
    <property type="term" value="P:RNA modification"/>
    <property type="evidence" value="ECO:0007669"/>
    <property type="project" value="InterPro"/>
</dbReference>
<comment type="caution">
    <text evidence="6">The sequence shown here is derived from an EMBL/GenBank/DDBJ whole genome shotgun (WGS) entry which is preliminary data.</text>
</comment>
<protein>
    <submittedName>
        <fullName evidence="6">Pentatricopeptide repeat</fullName>
    </submittedName>
</protein>
<dbReference type="InterPro" id="IPR046848">
    <property type="entry name" value="E_motif"/>
</dbReference>
<evidence type="ECO:0000313" key="7">
    <source>
        <dbReference type="Proteomes" id="UP001370490"/>
    </source>
</evidence>
<comment type="similarity">
    <text evidence="1">Belongs to the PPR family. PCMP-H subfamily.</text>
</comment>
<gene>
    <name evidence="6" type="ORF">RJ641_014107</name>
</gene>
<evidence type="ECO:0000256" key="1">
    <source>
        <dbReference type="ARBA" id="ARBA00006643"/>
    </source>
</evidence>
<keyword evidence="7" id="KW-1185">Reference proteome</keyword>